<name>A0A4R3Y611_9PAST</name>
<reference evidence="2 4" key="2">
    <citation type="submission" date="2019-05" db="EMBL/GenBank/DDBJ databases">
        <title>Pasteurellaceae isolates from reptiles.</title>
        <authorList>
            <person name="Bojesen A.M."/>
            <person name="Lund E."/>
        </authorList>
    </citation>
    <scope>NUCLEOTIDE SEQUENCE [LARGE SCALE GENOMIC DNA]</scope>
    <source>
        <strain evidence="2 4">ELNT2x</strain>
    </source>
</reference>
<organism evidence="1 3">
    <name type="scientific">Testudinibacter aquarius</name>
    <dbReference type="NCBI Taxonomy" id="1524974"/>
    <lineage>
        <taxon>Bacteria</taxon>
        <taxon>Pseudomonadati</taxon>
        <taxon>Pseudomonadota</taxon>
        <taxon>Gammaproteobacteria</taxon>
        <taxon>Pasteurellales</taxon>
        <taxon>Pasteurellaceae</taxon>
        <taxon>Testudinibacter</taxon>
    </lineage>
</organism>
<dbReference type="EMBL" id="SMCP01000005">
    <property type="protein sequence ID" value="TCV87227.1"/>
    <property type="molecule type" value="Genomic_DNA"/>
</dbReference>
<evidence type="ECO:0000313" key="3">
    <source>
        <dbReference type="Proteomes" id="UP000294619"/>
    </source>
</evidence>
<dbReference type="EMBL" id="VDGV01000070">
    <property type="protein sequence ID" value="TNG91270.1"/>
    <property type="molecule type" value="Genomic_DNA"/>
</dbReference>
<sequence length="144" mass="16428">MIFKWEKIAVSPEAPNGWEEYHTEAALGDVVVTGKVFRDSESTLQWRGVVSDSDGSRCNMGYLSEYFGESTEKVETVIEDRLISLNHGWIEYKKCRPVGSGYYLVFTAQKSVFIEYYDADLGGWSEYSDDGITYWQPLPENPRG</sequence>
<evidence type="ECO:0000313" key="1">
    <source>
        <dbReference type="EMBL" id="TCV87227.1"/>
    </source>
</evidence>
<evidence type="ECO:0000313" key="2">
    <source>
        <dbReference type="EMBL" id="TNG91270.1"/>
    </source>
</evidence>
<dbReference type="Proteomes" id="UP000305526">
    <property type="component" value="Unassembled WGS sequence"/>
</dbReference>
<gene>
    <name evidence="1" type="ORF">EDC16_105146</name>
    <name evidence="2" type="ORF">FHQ21_08195</name>
</gene>
<dbReference type="Proteomes" id="UP000294619">
    <property type="component" value="Unassembled WGS sequence"/>
</dbReference>
<protein>
    <submittedName>
        <fullName evidence="2">DUF551 domain-containing protein</fullName>
    </submittedName>
</protein>
<dbReference type="AlphaFoldDB" id="A0A4R3Y611"/>
<reference evidence="1 3" key="1">
    <citation type="submission" date="2019-03" db="EMBL/GenBank/DDBJ databases">
        <title>Genomic Encyclopedia of Type Strains, Phase IV (KMG-IV): sequencing the most valuable type-strain genomes for metagenomic binning, comparative biology and taxonomic classification.</title>
        <authorList>
            <person name="Goeker M."/>
        </authorList>
    </citation>
    <scope>NUCLEOTIDE SEQUENCE [LARGE SCALE GENOMIC DNA]</scope>
    <source>
        <strain evidence="1 3">DSM 28140</strain>
    </source>
</reference>
<keyword evidence="4" id="KW-1185">Reference proteome</keyword>
<evidence type="ECO:0000313" key="4">
    <source>
        <dbReference type="Proteomes" id="UP000305526"/>
    </source>
</evidence>
<comment type="caution">
    <text evidence="1">The sequence shown here is derived from an EMBL/GenBank/DDBJ whole genome shotgun (WGS) entry which is preliminary data.</text>
</comment>
<proteinExistence type="predicted"/>
<accession>A0A4R3Y611</accession>
<dbReference type="RefSeq" id="WP_132966698.1">
    <property type="nucleotide sequence ID" value="NZ_LEKL01000064.1"/>
</dbReference>